<dbReference type="OrthoDB" id="1470350at2759"/>
<keyword evidence="4" id="KW-1133">Transmembrane helix</keyword>
<dbReference type="InterPro" id="IPR001128">
    <property type="entry name" value="Cyt_P450"/>
</dbReference>
<dbReference type="Pfam" id="PF00067">
    <property type="entry name" value="p450"/>
    <property type="match status" value="1"/>
</dbReference>
<proteinExistence type="inferred from homology"/>
<dbReference type="GeneID" id="19165102"/>
<feature type="region of interest" description="Disordered" evidence="3">
    <location>
        <begin position="501"/>
        <end position="544"/>
    </location>
</feature>
<dbReference type="RefSeq" id="XP_007729302.1">
    <property type="nucleotide sequence ID" value="XM_007731112.1"/>
</dbReference>
<dbReference type="PANTHER" id="PTHR24305:SF166">
    <property type="entry name" value="CYTOCHROME P450 12A4, MITOCHONDRIAL-RELATED"/>
    <property type="match status" value="1"/>
</dbReference>
<keyword evidence="4" id="KW-0812">Transmembrane</keyword>
<dbReference type="eggNOG" id="KOG0157">
    <property type="taxonomic scope" value="Eukaryota"/>
</dbReference>
<feature type="transmembrane region" description="Helical" evidence="4">
    <location>
        <begin position="45"/>
        <end position="68"/>
    </location>
</feature>
<evidence type="ECO:0000256" key="2">
    <source>
        <dbReference type="PIRSR" id="PIRSR602401-1"/>
    </source>
</evidence>
<dbReference type="InterPro" id="IPR002401">
    <property type="entry name" value="Cyt_P450_E_grp-I"/>
</dbReference>
<dbReference type="PANTHER" id="PTHR24305">
    <property type="entry name" value="CYTOCHROME P450"/>
    <property type="match status" value="1"/>
</dbReference>
<gene>
    <name evidence="5" type="ORF">A1O3_00963</name>
</gene>
<dbReference type="STRING" id="1182542.W9YHS1"/>
<evidence type="ECO:0000256" key="1">
    <source>
        <dbReference type="ARBA" id="ARBA00010617"/>
    </source>
</evidence>
<keyword evidence="4" id="KW-0472">Membrane</keyword>
<evidence type="ECO:0000313" key="6">
    <source>
        <dbReference type="Proteomes" id="UP000019478"/>
    </source>
</evidence>
<protein>
    <recommendedName>
        <fullName evidence="7">Cytochrome P450 oxidoreductase</fullName>
    </recommendedName>
</protein>
<comment type="similarity">
    <text evidence="1">Belongs to the cytochrome P450 family.</text>
</comment>
<dbReference type="GO" id="GO:0004497">
    <property type="term" value="F:monooxygenase activity"/>
    <property type="evidence" value="ECO:0007669"/>
    <property type="project" value="InterPro"/>
</dbReference>
<dbReference type="GO" id="GO:0020037">
    <property type="term" value="F:heme binding"/>
    <property type="evidence" value="ECO:0007669"/>
    <property type="project" value="InterPro"/>
</dbReference>
<dbReference type="SUPFAM" id="SSF48264">
    <property type="entry name" value="Cytochrome P450"/>
    <property type="match status" value="1"/>
</dbReference>
<dbReference type="PRINTS" id="PR00385">
    <property type="entry name" value="P450"/>
</dbReference>
<organism evidence="5 6">
    <name type="scientific">Capronia epimyces CBS 606.96</name>
    <dbReference type="NCBI Taxonomy" id="1182542"/>
    <lineage>
        <taxon>Eukaryota</taxon>
        <taxon>Fungi</taxon>
        <taxon>Dikarya</taxon>
        <taxon>Ascomycota</taxon>
        <taxon>Pezizomycotina</taxon>
        <taxon>Eurotiomycetes</taxon>
        <taxon>Chaetothyriomycetidae</taxon>
        <taxon>Chaetothyriales</taxon>
        <taxon>Herpotrichiellaceae</taxon>
        <taxon>Capronia</taxon>
    </lineage>
</organism>
<keyword evidence="2" id="KW-0408">Iron</keyword>
<evidence type="ECO:0000256" key="4">
    <source>
        <dbReference type="SAM" id="Phobius"/>
    </source>
</evidence>
<keyword evidence="2" id="KW-0479">Metal-binding</keyword>
<dbReference type="Gene3D" id="1.10.630.10">
    <property type="entry name" value="Cytochrome P450"/>
    <property type="match status" value="1"/>
</dbReference>
<dbReference type="AlphaFoldDB" id="W9YHS1"/>
<comment type="caution">
    <text evidence="5">The sequence shown here is derived from an EMBL/GenBank/DDBJ whole genome shotgun (WGS) entry which is preliminary data.</text>
</comment>
<dbReference type="InterPro" id="IPR050121">
    <property type="entry name" value="Cytochrome_P450_monoxygenase"/>
</dbReference>
<evidence type="ECO:0008006" key="7">
    <source>
        <dbReference type="Google" id="ProtNLM"/>
    </source>
</evidence>
<sequence>MAFDILLPRPLLLVLSAAVQGVALVSAPRLSSSPSPFIARLSASLTAAFVSMVILDLLLWVIYVVAIYPHFFSPLRHLPCPKGAHPILGHAKIQFQPPRGEAYLRFIKDPAMSNHGLIRLKGIFNQDTVLLTNAKALAEVLVTRPYEFPKPDRHRDILRRTIGDGLVVAEGAQHRRQRKHSLPSFAFRQIKGLYPLFWEKAVKMTKCIDAEVFGKGRQHQPHPNNDNDKDNPITAVTDIGYWAPKATLDIIGLAGLGRDFNTLENSDDKIVGLYEALTSTSSDMQILLALQIVGGRRLANLLCPSAARRMDKTAAELRDLSEQLVRDKRAEAQARRKASDGDGDGDRDGDSPSHSESIDTLASLMKADVFSDQELVDQLLTIIAAGHETTSSAFTWTIYLLCLHPDIQTRLREEIHAALPLPRDGDGDGNGNANANGDATLNANSLPLLNGVCSETLRVFPTVPVTARTNKQATTLLDQPLAAGTRILVAPWAINKDPAVWGDDADDHNHDHDHDHDHDQDHDRPKPKLDRPKPKPKPKFNPTAASSNYAFLTFLHGPRSCIGQNFARAELRALVAAFVGAYECVLADPDADVVPAGMATTKPKGGLNVRLTKVRGW</sequence>
<dbReference type="Proteomes" id="UP000019478">
    <property type="component" value="Unassembled WGS sequence"/>
</dbReference>
<comment type="cofactor">
    <cofactor evidence="2">
        <name>heme</name>
        <dbReference type="ChEBI" id="CHEBI:30413"/>
    </cofactor>
</comment>
<dbReference type="InterPro" id="IPR036396">
    <property type="entry name" value="Cyt_P450_sf"/>
</dbReference>
<accession>W9YHS1</accession>
<dbReference type="CDD" id="cd11069">
    <property type="entry name" value="CYP_FUM15-like"/>
    <property type="match status" value="1"/>
</dbReference>
<dbReference type="GO" id="GO:0005506">
    <property type="term" value="F:iron ion binding"/>
    <property type="evidence" value="ECO:0007669"/>
    <property type="project" value="InterPro"/>
</dbReference>
<feature type="compositionally biased region" description="Basic and acidic residues" evidence="3">
    <location>
        <begin position="507"/>
        <end position="533"/>
    </location>
</feature>
<reference evidence="5 6" key="1">
    <citation type="submission" date="2013-03" db="EMBL/GenBank/DDBJ databases">
        <title>The Genome Sequence of Capronia epimyces CBS 606.96.</title>
        <authorList>
            <consortium name="The Broad Institute Genomics Platform"/>
            <person name="Cuomo C."/>
            <person name="de Hoog S."/>
            <person name="Gorbushina A."/>
            <person name="Walker B."/>
            <person name="Young S.K."/>
            <person name="Zeng Q."/>
            <person name="Gargeya S."/>
            <person name="Fitzgerald M."/>
            <person name="Haas B."/>
            <person name="Abouelleil A."/>
            <person name="Allen A.W."/>
            <person name="Alvarado L."/>
            <person name="Arachchi H.M."/>
            <person name="Berlin A.M."/>
            <person name="Chapman S.B."/>
            <person name="Gainer-Dewar J."/>
            <person name="Goldberg J."/>
            <person name="Griggs A."/>
            <person name="Gujja S."/>
            <person name="Hansen M."/>
            <person name="Howarth C."/>
            <person name="Imamovic A."/>
            <person name="Ireland A."/>
            <person name="Larimer J."/>
            <person name="McCowan C."/>
            <person name="Murphy C."/>
            <person name="Pearson M."/>
            <person name="Poon T.W."/>
            <person name="Priest M."/>
            <person name="Roberts A."/>
            <person name="Saif S."/>
            <person name="Shea T."/>
            <person name="Sisk P."/>
            <person name="Sykes S."/>
            <person name="Wortman J."/>
            <person name="Nusbaum C."/>
            <person name="Birren B."/>
        </authorList>
    </citation>
    <scope>NUCLEOTIDE SEQUENCE [LARGE SCALE GENOMIC DNA]</scope>
    <source>
        <strain evidence="5 6">CBS 606.96</strain>
    </source>
</reference>
<feature type="region of interest" description="Disordered" evidence="3">
    <location>
        <begin position="328"/>
        <end position="357"/>
    </location>
</feature>
<feature type="binding site" description="axial binding residue" evidence="2">
    <location>
        <position position="561"/>
    </location>
    <ligand>
        <name>heme</name>
        <dbReference type="ChEBI" id="CHEBI:30413"/>
    </ligand>
    <ligandPart>
        <name>Fe</name>
        <dbReference type="ChEBI" id="CHEBI:18248"/>
    </ligandPart>
</feature>
<name>W9YHS1_9EURO</name>
<dbReference type="GO" id="GO:0016705">
    <property type="term" value="F:oxidoreductase activity, acting on paired donors, with incorporation or reduction of molecular oxygen"/>
    <property type="evidence" value="ECO:0007669"/>
    <property type="project" value="InterPro"/>
</dbReference>
<dbReference type="HOGENOM" id="CLU_001570_5_11_1"/>
<evidence type="ECO:0000313" key="5">
    <source>
        <dbReference type="EMBL" id="EXJ92412.1"/>
    </source>
</evidence>
<dbReference type="PRINTS" id="PR00463">
    <property type="entry name" value="EP450I"/>
</dbReference>
<keyword evidence="2" id="KW-0349">Heme</keyword>
<evidence type="ECO:0000256" key="3">
    <source>
        <dbReference type="SAM" id="MobiDB-lite"/>
    </source>
</evidence>
<keyword evidence="6" id="KW-1185">Reference proteome</keyword>
<dbReference type="EMBL" id="AMGY01000001">
    <property type="protein sequence ID" value="EXJ92412.1"/>
    <property type="molecule type" value="Genomic_DNA"/>
</dbReference>